<feature type="coiled-coil region" evidence="1">
    <location>
        <begin position="338"/>
        <end position="372"/>
    </location>
</feature>
<name>A0AAD8D837_ACIOX</name>
<evidence type="ECO:0000313" key="5">
    <source>
        <dbReference type="Proteomes" id="UP001230051"/>
    </source>
</evidence>
<sequence length="520" mass="59915">MNKLCEEKRPPTAALVELHVFYVPEEQWNSKLNRVPTDAIDTFISAGFIRVCPDLSLRTLRDQIGELLGEDAATEKCAFLKCVGRSLALVKAKQERELKVKSFAPPYAPQPELYLLPGVVNDRSVYSESLTPDRQNFNSNDAKSYWSPKRTSNLPTEKRQASRLPRIHHRAPQKPSPIKNLEDSVSLSWEEEEEEQEETRPSQHHGWNKETDHRKRTQEQQPPPIRKKADKPSVPNKQARNQKSFKDTRVLRNNTRDSGVPESLEDRDTEYLQSQSINRKIEESAPLTHNNKKRISELQVKENPLLLPTPARYAPPPTPPLLAMTSHKPKVPVFLTDREQLIEQMKLAKQERKQLEKARRELVKKAKGLLAQNHQKRKQARDAWKKRYFETKKATAPLEDTLKTLRQELETYYQKLLQQLQARDGRKKHKHPMNASNSKNGLVIQITTEQREIDKLKRKVDDAKMKLVTELKLRKQAATELRALRAELTQKKAESSLASPHQGSALQNLRYQAGPQHTPA</sequence>
<comment type="caution">
    <text evidence="4">The sequence shown here is derived from an EMBL/GenBank/DDBJ whole genome shotgun (WGS) entry which is preliminary data.</text>
</comment>
<reference evidence="4" key="1">
    <citation type="submission" date="2022-02" db="EMBL/GenBank/DDBJ databases">
        <title>Atlantic sturgeon de novo genome assembly.</title>
        <authorList>
            <person name="Stock M."/>
            <person name="Klopp C."/>
            <person name="Guiguen Y."/>
            <person name="Cabau C."/>
            <person name="Parinello H."/>
            <person name="Santidrian Yebra-Pimentel E."/>
            <person name="Kuhl H."/>
            <person name="Dirks R.P."/>
            <person name="Guessner J."/>
            <person name="Wuertz S."/>
            <person name="Du K."/>
            <person name="Schartl M."/>
        </authorList>
    </citation>
    <scope>NUCLEOTIDE SEQUENCE</scope>
    <source>
        <strain evidence="4">STURGEONOMICS-FGT-2020</strain>
        <tissue evidence="4">Whole blood</tissue>
    </source>
</reference>
<dbReference type="InterPro" id="IPR031478">
    <property type="entry name" value="SPATA1_C"/>
</dbReference>
<accession>A0AAD8D837</accession>
<evidence type="ECO:0000313" key="4">
    <source>
        <dbReference type="EMBL" id="KAK1165402.1"/>
    </source>
</evidence>
<feature type="compositionally biased region" description="Polar residues" evidence="2">
    <location>
        <begin position="130"/>
        <end position="142"/>
    </location>
</feature>
<feature type="region of interest" description="Disordered" evidence="2">
    <location>
        <begin position="489"/>
        <end position="520"/>
    </location>
</feature>
<feature type="domain" description="Spermatogenesis-associated protein 1 C-terminal" evidence="3">
    <location>
        <begin position="343"/>
        <end position="492"/>
    </location>
</feature>
<dbReference type="EMBL" id="JAGXEW010000012">
    <property type="protein sequence ID" value="KAK1165402.1"/>
    <property type="molecule type" value="Genomic_DNA"/>
</dbReference>
<dbReference type="PANTHER" id="PTHR14421">
    <property type="entry name" value="SPERMATOGENESIS-ASSOCIATED PROTEIN 1"/>
    <property type="match status" value="1"/>
</dbReference>
<evidence type="ECO:0000256" key="2">
    <source>
        <dbReference type="SAM" id="MobiDB-lite"/>
    </source>
</evidence>
<feature type="compositionally biased region" description="Polar residues" evidence="2">
    <location>
        <begin position="496"/>
        <end position="510"/>
    </location>
</feature>
<dbReference type="PANTHER" id="PTHR14421:SF3">
    <property type="entry name" value="SPERMATOGENESIS-ASSOCIATED PROTEIN 1"/>
    <property type="match status" value="1"/>
</dbReference>
<proteinExistence type="predicted"/>
<evidence type="ECO:0000259" key="3">
    <source>
        <dbReference type="Pfam" id="PF15743"/>
    </source>
</evidence>
<feature type="region of interest" description="Disordered" evidence="2">
    <location>
        <begin position="130"/>
        <end position="271"/>
    </location>
</feature>
<protein>
    <submittedName>
        <fullName evidence="4">Spermatogenesis-associated protein 1</fullName>
    </submittedName>
</protein>
<dbReference type="Pfam" id="PF15743">
    <property type="entry name" value="SPATA1_C"/>
    <property type="match status" value="1"/>
</dbReference>
<dbReference type="Proteomes" id="UP001230051">
    <property type="component" value="Unassembled WGS sequence"/>
</dbReference>
<dbReference type="AlphaFoldDB" id="A0AAD8D837"/>
<keyword evidence="5" id="KW-1185">Reference proteome</keyword>
<keyword evidence="1" id="KW-0175">Coiled coil</keyword>
<evidence type="ECO:0000256" key="1">
    <source>
        <dbReference type="SAM" id="Coils"/>
    </source>
</evidence>
<organism evidence="4 5">
    <name type="scientific">Acipenser oxyrinchus oxyrinchus</name>
    <dbReference type="NCBI Taxonomy" id="40147"/>
    <lineage>
        <taxon>Eukaryota</taxon>
        <taxon>Metazoa</taxon>
        <taxon>Chordata</taxon>
        <taxon>Craniata</taxon>
        <taxon>Vertebrata</taxon>
        <taxon>Euteleostomi</taxon>
        <taxon>Actinopterygii</taxon>
        <taxon>Chondrostei</taxon>
        <taxon>Acipenseriformes</taxon>
        <taxon>Acipenseridae</taxon>
        <taxon>Acipenser</taxon>
    </lineage>
</organism>
<dbReference type="InterPro" id="IPR039062">
    <property type="entry name" value="SPAT1"/>
</dbReference>
<gene>
    <name evidence="4" type="primary">SPATA1</name>
    <name evidence="4" type="ORF">AOXY_G13919</name>
</gene>